<organism evidence="1 2">
    <name type="scientific">Racocetra persica</name>
    <dbReference type="NCBI Taxonomy" id="160502"/>
    <lineage>
        <taxon>Eukaryota</taxon>
        <taxon>Fungi</taxon>
        <taxon>Fungi incertae sedis</taxon>
        <taxon>Mucoromycota</taxon>
        <taxon>Glomeromycotina</taxon>
        <taxon>Glomeromycetes</taxon>
        <taxon>Diversisporales</taxon>
        <taxon>Gigasporaceae</taxon>
        <taxon>Racocetra</taxon>
    </lineage>
</organism>
<keyword evidence="2" id="KW-1185">Reference proteome</keyword>
<evidence type="ECO:0000313" key="2">
    <source>
        <dbReference type="Proteomes" id="UP000789920"/>
    </source>
</evidence>
<protein>
    <submittedName>
        <fullName evidence="1">13508_t:CDS:1</fullName>
    </submittedName>
</protein>
<accession>A0ACA9SSW1</accession>
<dbReference type="Proteomes" id="UP000789920">
    <property type="component" value="Unassembled WGS sequence"/>
</dbReference>
<proteinExistence type="predicted"/>
<feature type="non-terminal residue" evidence="1">
    <location>
        <position position="42"/>
    </location>
</feature>
<comment type="caution">
    <text evidence="1">The sequence shown here is derived from an EMBL/GenBank/DDBJ whole genome shotgun (WGS) entry which is preliminary data.</text>
</comment>
<dbReference type="EMBL" id="CAJVQC010159442">
    <property type="protein sequence ID" value="CAG8848144.1"/>
    <property type="molecule type" value="Genomic_DNA"/>
</dbReference>
<reference evidence="1" key="1">
    <citation type="submission" date="2021-06" db="EMBL/GenBank/DDBJ databases">
        <authorList>
            <person name="Kallberg Y."/>
            <person name="Tangrot J."/>
            <person name="Rosling A."/>
        </authorList>
    </citation>
    <scope>NUCLEOTIDE SEQUENCE</scope>
    <source>
        <strain evidence="1">MA461A</strain>
    </source>
</reference>
<evidence type="ECO:0000313" key="1">
    <source>
        <dbReference type="EMBL" id="CAG8848144.1"/>
    </source>
</evidence>
<gene>
    <name evidence="1" type="ORF">RPERSI_LOCUS34971</name>
</gene>
<sequence length="42" mass="4780">QYPFIIGLGNSKTSISVEQTFPDLFFRLPDISFSDIHAKVNH</sequence>
<feature type="non-terminal residue" evidence="1">
    <location>
        <position position="1"/>
    </location>
</feature>
<name>A0ACA9SSW1_9GLOM</name>